<feature type="region of interest" description="Disordered" evidence="1">
    <location>
        <begin position="885"/>
        <end position="914"/>
    </location>
</feature>
<gene>
    <name evidence="5" type="ORF">B0T10DRAFT_311467</name>
</gene>
<keyword evidence="6" id="KW-1185">Reference proteome</keyword>
<dbReference type="Proteomes" id="UP000777438">
    <property type="component" value="Unassembled WGS sequence"/>
</dbReference>
<dbReference type="GO" id="GO:0005509">
    <property type="term" value="F:calcium ion binding"/>
    <property type="evidence" value="ECO:0007669"/>
    <property type="project" value="InterPro"/>
</dbReference>
<feature type="region of interest" description="Disordered" evidence="1">
    <location>
        <begin position="431"/>
        <end position="454"/>
    </location>
</feature>
<evidence type="ECO:0000256" key="2">
    <source>
        <dbReference type="SAM" id="Phobius"/>
    </source>
</evidence>
<comment type="caution">
    <text evidence="5">The sequence shown here is derived from an EMBL/GenBank/DDBJ whole genome shotgun (WGS) entry which is preliminary data.</text>
</comment>
<dbReference type="EMBL" id="JAGPYM010000008">
    <property type="protein sequence ID" value="KAH6891396.1"/>
    <property type="molecule type" value="Genomic_DNA"/>
</dbReference>
<name>A0A9P8WA74_9HYPO</name>
<feature type="domain" description="Dystroglycan-type cadherin-like" evidence="4">
    <location>
        <begin position="135"/>
        <end position="240"/>
    </location>
</feature>
<keyword evidence="2" id="KW-1133">Transmembrane helix</keyword>
<feature type="transmembrane region" description="Helical" evidence="2">
    <location>
        <begin position="465"/>
        <end position="488"/>
    </location>
</feature>
<feature type="region of interest" description="Disordered" evidence="1">
    <location>
        <begin position="571"/>
        <end position="592"/>
    </location>
</feature>
<feature type="compositionally biased region" description="Low complexity" evidence="1">
    <location>
        <begin position="580"/>
        <end position="592"/>
    </location>
</feature>
<dbReference type="GO" id="GO:0016020">
    <property type="term" value="C:membrane"/>
    <property type="evidence" value="ECO:0007669"/>
    <property type="project" value="InterPro"/>
</dbReference>
<dbReference type="SUPFAM" id="SSF49313">
    <property type="entry name" value="Cadherin-like"/>
    <property type="match status" value="3"/>
</dbReference>
<dbReference type="OrthoDB" id="41532at2759"/>
<dbReference type="Gene3D" id="2.60.40.10">
    <property type="entry name" value="Immunoglobulins"/>
    <property type="match status" value="3"/>
</dbReference>
<dbReference type="InterPro" id="IPR006644">
    <property type="entry name" value="Cadg"/>
</dbReference>
<reference evidence="5 6" key="1">
    <citation type="journal article" date="2021" name="Nat. Commun.">
        <title>Genetic determinants of endophytism in the Arabidopsis root mycobiome.</title>
        <authorList>
            <person name="Mesny F."/>
            <person name="Miyauchi S."/>
            <person name="Thiergart T."/>
            <person name="Pickel B."/>
            <person name="Atanasova L."/>
            <person name="Karlsson M."/>
            <person name="Huettel B."/>
            <person name="Barry K.W."/>
            <person name="Haridas S."/>
            <person name="Chen C."/>
            <person name="Bauer D."/>
            <person name="Andreopoulos W."/>
            <person name="Pangilinan J."/>
            <person name="LaButti K."/>
            <person name="Riley R."/>
            <person name="Lipzen A."/>
            <person name="Clum A."/>
            <person name="Drula E."/>
            <person name="Henrissat B."/>
            <person name="Kohler A."/>
            <person name="Grigoriev I.V."/>
            <person name="Martin F.M."/>
            <person name="Hacquard S."/>
        </authorList>
    </citation>
    <scope>NUCLEOTIDE SEQUENCE [LARGE SCALE GENOMIC DNA]</scope>
    <source>
        <strain evidence="5 6">MPI-CAGE-CH-0241</strain>
    </source>
</reference>
<evidence type="ECO:0000313" key="6">
    <source>
        <dbReference type="Proteomes" id="UP000777438"/>
    </source>
</evidence>
<proteinExistence type="predicted"/>
<evidence type="ECO:0000259" key="4">
    <source>
        <dbReference type="SMART" id="SM00736"/>
    </source>
</evidence>
<feature type="signal peptide" evidence="3">
    <location>
        <begin position="1"/>
        <end position="19"/>
    </location>
</feature>
<feature type="region of interest" description="Disordered" evidence="1">
    <location>
        <begin position="817"/>
        <end position="870"/>
    </location>
</feature>
<protein>
    <recommendedName>
        <fullName evidence="4">Dystroglycan-type cadherin-like domain-containing protein</fullName>
    </recommendedName>
</protein>
<dbReference type="AlphaFoldDB" id="A0A9P8WA74"/>
<evidence type="ECO:0000256" key="1">
    <source>
        <dbReference type="SAM" id="MobiDB-lite"/>
    </source>
</evidence>
<feature type="compositionally biased region" description="Low complexity" evidence="1">
    <location>
        <begin position="431"/>
        <end position="447"/>
    </location>
</feature>
<dbReference type="SMART" id="SM00736">
    <property type="entry name" value="CADG"/>
    <property type="match status" value="2"/>
</dbReference>
<keyword evidence="2" id="KW-0812">Transmembrane</keyword>
<dbReference type="InterPro" id="IPR015919">
    <property type="entry name" value="Cadherin-like_sf"/>
</dbReference>
<dbReference type="InterPro" id="IPR013783">
    <property type="entry name" value="Ig-like_fold"/>
</dbReference>
<feature type="chain" id="PRO_5040403893" description="Dystroglycan-type cadherin-like domain-containing protein" evidence="3">
    <location>
        <begin position="20"/>
        <end position="914"/>
    </location>
</feature>
<evidence type="ECO:0000256" key="3">
    <source>
        <dbReference type="SAM" id="SignalP"/>
    </source>
</evidence>
<keyword evidence="3" id="KW-0732">Signal</keyword>
<organism evidence="5 6">
    <name type="scientific">Thelonectria olida</name>
    <dbReference type="NCBI Taxonomy" id="1576542"/>
    <lineage>
        <taxon>Eukaryota</taxon>
        <taxon>Fungi</taxon>
        <taxon>Dikarya</taxon>
        <taxon>Ascomycota</taxon>
        <taxon>Pezizomycotina</taxon>
        <taxon>Sordariomycetes</taxon>
        <taxon>Hypocreomycetidae</taxon>
        <taxon>Hypocreales</taxon>
        <taxon>Nectriaceae</taxon>
        <taxon>Thelonectria</taxon>
    </lineage>
</organism>
<accession>A0A9P8WA74</accession>
<evidence type="ECO:0000313" key="5">
    <source>
        <dbReference type="EMBL" id="KAH6891396.1"/>
    </source>
</evidence>
<dbReference type="Pfam" id="PF05345">
    <property type="entry name" value="He_PIG"/>
    <property type="match status" value="3"/>
</dbReference>
<feature type="domain" description="Dystroglycan-type cadherin-like" evidence="4">
    <location>
        <begin position="22"/>
        <end position="125"/>
    </location>
</feature>
<sequence length="914" mass="99411">MTLSVLLFASFQLVNLASCEPTVNFPLNSQLPPVARVDKLFSYTFSPYTFKSTSESKISYSLGDAPKWVSIDGEDGRLYGTPTDKTIPSGDIIGQTVEIIANDGSGSTTMNSTLVISRKTGPSILKPLADQIKNFGDYSAPSSLLFYASKEFSFSFDSDTFDYQANMINFYASSNDSSPLPSWLQFAPDSLTFSGKTPPIESLIQPPQTFDFKLIASDIVGFSAVSIPFSIIVGSHKLSSDNPTIMLNATRGKKLTYDNLLEDVKLDNKPVKSSQVNVSTEDMPPWLSLNNETWKIEGTPRKKEDHSTNFTINFHDTYSDSLAVEVTVNVATALFRSTLDDINIRAGERVNIDLESYLWDPSDVTVNMTLSPAKDWLNTDGLNITGKIPTSATGKLKISLTASSKSSTLEETQTFNAKILAATATTSVTKTSTSTISTTTDSSESTSPALAEETESRDGVSLRTILLATLLPVLILGFILILVVCCIIRRRRAQGGYLSSSFRNKISGPVLESLRVNGTNPAMKENGAVTSQTNLHHPVRGDYTEVDSFITPPSSPVINVLATPEVPARFTAEDSSQRMASATSRPATATATDGRQSWYTVGTITATATARRSEASMRSHRSDTTFSEATHELLPPPAFLSESDNSFRSGIDLAIPSLEDLPNMRQSDLNTMRVELANPRDPSAFYSSAPDSSLEFNSSHQSSPRLMTGLFSKKTSVVSLAKRPVTSDGVRHLGDGVHRVPAMRRPSQVRMSDGHWLRQQSIQTPWSEGEPNVNKSFRTEPSFGSSENWRVIGSGRGNSSISYRELVETAPFHPARSSTALSGIRDGARPGERASSPELMSPSQWGDAKTSVRGSMTSLREGLTKSISRRSQLSVEVVTGTGSRYSKLADMPTTPWRREPSPTKSEAGSFKAFI</sequence>
<keyword evidence="2" id="KW-0472">Membrane</keyword>